<dbReference type="EMBL" id="OB670582">
    <property type="protein sequence ID" value="CAD7234952.1"/>
    <property type="molecule type" value="Genomic_DNA"/>
</dbReference>
<protein>
    <submittedName>
        <fullName evidence="3">Uncharacterized protein</fullName>
    </submittedName>
</protein>
<feature type="region of interest" description="Disordered" evidence="1">
    <location>
        <begin position="180"/>
        <end position="201"/>
    </location>
</feature>
<proteinExistence type="predicted"/>
<reference evidence="3" key="1">
    <citation type="submission" date="2020-11" db="EMBL/GenBank/DDBJ databases">
        <authorList>
            <person name="Tran Van P."/>
        </authorList>
    </citation>
    <scope>NUCLEOTIDE SEQUENCE</scope>
</reference>
<dbReference type="InterPro" id="IPR016186">
    <property type="entry name" value="C-type_lectin-like/link_sf"/>
</dbReference>
<dbReference type="Pfam" id="PF00917">
    <property type="entry name" value="MATH"/>
    <property type="match status" value="1"/>
</dbReference>
<dbReference type="InterPro" id="IPR016187">
    <property type="entry name" value="CTDL_fold"/>
</dbReference>
<dbReference type="AlphaFoldDB" id="A0A7R8WND0"/>
<dbReference type="SUPFAM" id="SSF49599">
    <property type="entry name" value="TRAF domain-like"/>
    <property type="match status" value="1"/>
</dbReference>
<evidence type="ECO:0000256" key="1">
    <source>
        <dbReference type="SAM" id="MobiDB-lite"/>
    </source>
</evidence>
<keyword evidence="2" id="KW-0732">Signal</keyword>
<accession>A0A7R8WND0</accession>
<sequence length="477" mass="53838">MKSLMICLVLGFLYSTPGNASCPGRYEAVSYQLGSERKESCYFVSTDYVRWEDGTLFCSRHHGGYLAEFVCLAEWKAFKTFFTNIPQTTKEQLYDTHVWIGASHVVGRNVWKWNGSEADFSQIVPRSQIPELELTPLKDLPEGDSYGLTVKVHSELEKTKELLRERDEMISSLQRELEASRKTTALPATTEATTSLEQPPKPQEQAADFLIPNMTFAFDYLGEYENGEAKSYVVEAGGLRWRVSFWASGWTRFLLHAEGGRGAPSPWTLTVQFLTVKVLRKGREGGEPVTYRLEGATFSSQKGVVGMLSGWSWSELTDPSWGFLHPQGRLHLEVSFEGAAMSPSPPPQRPTVWEAEATLQLRNLTSSLREDGDRIYSPSVHVGGKEWRVRVDRLSGGYDFSLQCNPEERSAWSLEVDWTISLLSADGGWGKEEEKRDGEEVSREYPYTYALYIPRASVDRFLTGDTLSVAVKIRVHH</sequence>
<evidence type="ECO:0000313" key="3">
    <source>
        <dbReference type="EMBL" id="CAD7234952.1"/>
    </source>
</evidence>
<dbReference type="Gene3D" id="3.10.100.10">
    <property type="entry name" value="Mannose-Binding Protein A, subunit A"/>
    <property type="match status" value="1"/>
</dbReference>
<dbReference type="InterPro" id="IPR002083">
    <property type="entry name" value="MATH/TRAF_dom"/>
</dbReference>
<name>A0A7R8WND0_9CRUS</name>
<dbReference type="CDD" id="cd00121">
    <property type="entry name" value="MATH"/>
    <property type="match status" value="1"/>
</dbReference>
<dbReference type="Gene3D" id="2.60.210.10">
    <property type="entry name" value="Apoptosis, Tumor Necrosis Factor Receptor Associated Protein 2, Chain A"/>
    <property type="match status" value="1"/>
</dbReference>
<organism evidence="3">
    <name type="scientific">Cyprideis torosa</name>
    <dbReference type="NCBI Taxonomy" id="163714"/>
    <lineage>
        <taxon>Eukaryota</taxon>
        <taxon>Metazoa</taxon>
        <taxon>Ecdysozoa</taxon>
        <taxon>Arthropoda</taxon>
        <taxon>Crustacea</taxon>
        <taxon>Oligostraca</taxon>
        <taxon>Ostracoda</taxon>
        <taxon>Podocopa</taxon>
        <taxon>Podocopida</taxon>
        <taxon>Cytherocopina</taxon>
        <taxon>Cytheroidea</taxon>
        <taxon>Cytherideidae</taxon>
        <taxon>Cyprideis</taxon>
    </lineage>
</organism>
<gene>
    <name evidence="3" type="ORF">CTOB1V02_LOCUS12768</name>
</gene>
<feature type="compositionally biased region" description="Low complexity" evidence="1">
    <location>
        <begin position="183"/>
        <end position="194"/>
    </location>
</feature>
<dbReference type="SUPFAM" id="SSF56436">
    <property type="entry name" value="C-type lectin-like"/>
    <property type="match status" value="1"/>
</dbReference>
<feature type="chain" id="PRO_5044203534" evidence="2">
    <location>
        <begin position="21"/>
        <end position="477"/>
    </location>
</feature>
<feature type="signal peptide" evidence="2">
    <location>
        <begin position="1"/>
        <end position="20"/>
    </location>
</feature>
<dbReference type="InterPro" id="IPR008974">
    <property type="entry name" value="TRAF-like"/>
</dbReference>
<evidence type="ECO:0000256" key="2">
    <source>
        <dbReference type="SAM" id="SignalP"/>
    </source>
</evidence>
<dbReference type="CDD" id="cd00037">
    <property type="entry name" value="CLECT"/>
    <property type="match status" value="1"/>
</dbReference>